<name>A0A2Z3GVF5_9BACT</name>
<accession>A0A2Z3GVF5</accession>
<keyword evidence="3" id="KW-1185">Reference proteome</keyword>
<sequence length="159" mass="17121">MKGLYTLIAATLLSTGCSIFIVGSGTDLNTFETREQVHNSFGRPTVSGDGEQPFDEFRTHRKLTEQEKIIYRVMEFCITLGLSEVVTTPVELYSAAKQCIEGRTVRFSYGPDGQVIGVLVDGQQPILSRHPRPPRPVESGGTGPVVPASGGQSPNAATP</sequence>
<dbReference type="PROSITE" id="PS51257">
    <property type="entry name" value="PROKAR_LIPOPROTEIN"/>
    <property type="match status" value="1"/>
</dbReference>
<dbReference type="KEGG" id="gog:C1280_00365"/>
<dbReference type="AlphaFoldDB" id="A0A2Z3GVF5"/>
<dbReference type="EMBL" id="CP025958">
    <property type="protein sequence ID" value="AWM35627.1"/>
    <property type="molecule type" value="Genomic_DNA"/>
</dbReference>
<proteinExistence type="predicted"/>
<evidence type="ECO:0000256" key="1">
    <source>
        <dbReference type="SAM" id="MobiDB-lite"/>
    </source>
</evidence>
<feature type="compositionally biased region" description="Polar residues" evidence="1">
    <location>
        <begin position="150"/>
        <end position="159"/>
    </location>
</feature>
<reference evidence="2 3" key="1">
    <citation type="submission" date="2018-01" db="EMBL/GenBank/DDBJ databases">
        <title>G. obscuriglobus.</title>
        <authorList>
            <person name="Franke J."/>
            <person name="Blomberg W."/>
            <person name="Selmecki A."/>
        </authorList>
    </citation>
    <scope>NUCLEOTIDE SEQUENCE [LARGE SCALE GENOMIC DNA]</scope>
    <source>
        <strain evidence="2 3">DSM 5831</strain>
    </source>
</reference>
<evidence type="ECO:0000313" key="3">
    <source>
        <dbReference type="Proteomes" id="UP000245802"/>
    </source>
</evidence>
<dbReference type="RefSeq" id="WP_010036291.1">
    <property type="nucleotide sequence ID" value="NZ_CP025958.1"/>
</dbReference>
<dbReference type="Proteomes" id="UP000245802">
    <property type="component" value="Chromosome"/>
</dbReference>
<feature type="region of interest" description="Disordered" evidence="1">
    <location>
        <begin position="125"/>
        <end position="159"/>
    </location>
</feature>
<organism evidence="2 3">
    <name type="scientific">Gemmata obscuriglobus</name>
    <dbReference type="NCBI Taxonomy" id="114"/>
    <lineage>
        <taxon>Bacteria</taxon>
        <taxon>Pseudomonadati</taxon>
        <taxon>Planctomycetota</taxon>
        <taxon>Planctomycetia</taxon>
        <taxon>Gemmatales</taxon>
        <taxon>Gemmataceae</taxon>
        <taxon>Gemmata</taxon>
    </lineage>
</organism>
<protein>
    <submittedName>
        <fullName evidence="2">Uncharacterized protein</fullName>
    </submittedName>
</protein>
<evidence type="ECO:0000313" key="2">
    <source>
        <dbReference type="EMBL" id="AWM35627.1"/>
    </source>
</evidence>
<gene>
    <name evidence="2" type="ORF">C1280_00365</name>
</gene>